<organism evidence="2 3">
    <name type="scientific">Streptomyces kaniharaensis</name>
    <dbReference type="NCBI Taxonomy" id="212423"/>
    <lineage>
        <taxon>Bacteria</taxon>
        <taxon>Bacillati</taxon>
        <taxon>Actinomycetota</taxon>
        <taxon>Actinomycetes</taxon>
        <taxon>Kitasatosporales</taxon>
        <taxon>Streptomycetaceae</taxon>
        <taxon>Streptomyces</taxon>
    </lineage>
</organism>
<feature type="region of interest" description="Disordered" evidence="1">
    <location>
        <begin position="98"/>
        <end position="144"/>
    </location>
</feature>
<evidence type="ECO:0000313" key="3">
    <source>
        <dbReference type="Proteomes" id="UP000450000"/>
    </source>
</evidence>
<evidence type="ECO:0000313" key="2">
    <source>
        <dbReference type="EMBL" id="MQS17325.1"/>
    </source>
</evidence>
<sequence length="170" mass="18103">MADAMATALAAIEQREGKRRGWGKPARLFTVHLADLDTRSVELRVVPARLWGSQVRNPAVAITHTARRLPAVLTTVKHRSYADAPVAGIAVMLEGWGRPADREPTGSKAASSTPWTSTRRSSTSDAAAATSHEPHVLSTAQHDQTTVGAGLVPLGLGRIAHALREGHPVF</sequence>
<comment type="caution">
    <text evidence="2">The sequence shown here is derived from an EMBL/GenBank/DDBJ whole genome shotgun (WGS) entry which is preliminary data.</text>
</comment>
<accession>A0A6N7L2A2</accession>
<dbReference type="EMBL" id="WBOF01000004">
    <property type="protein sequence ID" value="MQS17325.1"/>
    <property type="molecule type" value="Genomic_DNA"/>
</dbReference>
<dbReference type="AlphaFoldDB" id="A0A6N7L2A2"/>
<name>A0A6N7L2A2_9ACTN</name>
<gene>
    <name evidence="2" type="ORF">F7Q99_35385</name>
</gene>
<proteinExistence type="predicted"/>
<evidence type="ECO:0000256" key="1">
    <source>
        <dbReference type="SAM" id="MobiDB-lite"/>
    </source>
</evidence>
<dbReference type="OrthoDB" id="4279539at2"/>
<keyword evidence="3" id="KW-1185">Reference proteome</keyword>
<dbReference type="Proteomes" id="UP000450000">
    <property type="component" value="Unassembled WGS sequence"/>
</dbReference>
<protein>
    <submittedName>
        <fullName evidence="2">Uncharacterized protein</fullName>
    </submittedName>
</protein>
<reference evidence="2 3" key="1">
    <citation type="submission" date="2019-09" db="EMBL/GenBank/DDBJ databases">
        <title>Genome Sequences of Streptomyces kaniharaensis ATCC 21070.</title>
        <authorList>
            <person name="Zhu W."/>
            <person name="De Crecy-Lagard V."/>
            <person name="Richards N.G."/>
        </authorList>
    </citation>
    <scope>NUCLEOTIDE SEQUENCE [LARGE SCALE GENOMIC DNA]</scope>
    <source>
        <strain evidence="2 3">SF-557</strain>
    </source>
</reference>
<feature type="compositionally biased region" description="Low complexity" evidence="1">
    <location>
        <begin position="109"/>
        <end position="131"/>
    </location>
</feature>
<dbReference type="RefSeq" id="WP_153470001.1">
    <property type="nucleotide sequence ID" value="NZ_WBOF01000004.1"/>
</dbReference>